<comment type="similarity">
    <text evidence="2">Belongs to the TonB family.</text>
</comment>
<dbReference type="OrthoDB" id="9812355at2"/>
<dbReference type="SUPFAM" id="SSF74653">
    <property type="entry name" value="TolA/TonB C-terminal domain"/>
    <property type="match status" value="1"/>
</dbReference>
<dbReference type="Pfam" id="PF03544">
    <property type="entry name" value="TonB_C"/>
    <property type="match status" value="1"/>
</dbReference>
<keyword evidence="4" id="KW-1003">Cell membrane</keyword>
<evidence type="ECO:0000256" key="2">
    <source>
        <dbReference type="ARBA" id="ARBA00006555"/>
    </source>
</evidence>
<evidence type="ECO:0000256" key="7">
    <source>
        <dbReference type="ARBA" id="ARBA00022927"/>
    </source>
</evidence>
<evidence type="ECO:0000256" key="10">
    <source>
        <dbReference type="SAM" id="SignalP"/>
    </source>
</evidence>
<evidence type="ECO:0000313" key="13">
    <source>
        <dbReference type="Proteomes" id="UP000059672"/>
    </source>
</evidence>
<dbReference type="EMBL" id="CP013355">
    <property type="protein sequence ID" value="AMC10015.1"/>
    <property type="molecule type" value="Genomic_DNA"/>
</dbReference>
<feature type="chain" id="PRO_5007166753" description="TonB C-terminal domain-containing protein" evidence="10">
    <location>
        <begin position="20"/>
        <end position="142"/>
    </location>
</feature>
<evidence type="ECO:0000256" key="3">
    <source>
        <dbReference type="ARBA" id="ARBA00022448"/>
    </source>
</evidence>
<keyword evidence="7" id="KW-0653">Protein transport</keyword>
<dbReference type="GO" id="GO:0098797">
    <property type="term" value="C:plasma membrane protein complex"/>
    <property type="evidence" value="ECO:0007669"/>
    <property type="project" value="TreeGrafter"/>
</dbReference>
<dbReference type="RefSeq" id="WP_068205733.1">
    <property type="nucleotide sequence ID" value="NZ_CP013355.1"/>
</dbReference>
<evidence type="ECO:0000313" key="12">
    <source>
        <dbReference type="EMBL" id="AMC10015.1"/>
    </source>
</evidence>
<dbReference type="STRING" id="1622118.Lupro_01525"/>
<keyword evidence="9" id="KW-0472">Membrane</keyword>
<reference evidence="12 13" key="2">
    <citation type="journal article" date="2016" name="Int. J. Syst. Evol. Microbiol.">
        <title>Lutibacter profundi sp. nov., isolated from a deep-sea hydrothermal system on the Arctic Mid-Ocean Ridge and emended description of the genus Lutibacter.</title>
        <authorList>
            <person name="Le Moine Bauer S."/>
            <person name="Roalkvam I."/>
            <person name="Steen I.H."/>
            <person name="Dahle H."/>
        </authorList>
    </citation>
    <scope>NUCLEOTIDE SEQUENCE [LARGE SCALE GENOMIC DNA]</scope>
    <source>
        <strain evidence="12 13">LP1</strain>
    </source>
</reference>
<feature type="domain" description="TonB C-terminal" evidence="11">
    <location>
        <begin position="52"/>
        <end position="142"/>
    </location>
</feature>
<keyword evidence="13" id="KW-1185">Reference proteome</keyword>
<dbReference type="PANTHER" id="PTHR33446:SF2">
    <property type="entry name" value="PROTEIN TONB"/>
    <property type="match status" value="1"/>
</dbReference>
<dbReference type="Gene3D" id="3.30.1150.10">
    <property type="match status" value="1"/>
</dbReference>
<evidence type="ECO:0000256" key="1">
    <source>
        <dbReference type="ARBA" id="ARBA00004383"/>
    </source>
</evidence>
<keyword evidence="5" id="KW-0997">Cell inner membrane</keyword>
<dbReference type="InterPro" id="IPR051045">
    <property type="entry name" value="TonB-dependent_transducer"/>
</dbReference>
<keyword evidence="8" id="KW-1133">Transmembrane helix</keyword>
<name>A0A120IDZ0_9FLAO</name>
<dbReference type="NCBIfam" id="TIGR01352">
    <property type="entry name" value="tonB_Cterm"/>
    <property type="match status" value="1"/>
</dbReference>
<dbReference type="AlphaFoldDB" id="A0A120IDZ0"/>
<protein>
    <recommendedName>
        <fullName evidence="11">TonB C-terminal domain-containing protein</fullName>
    </recommendedName>
</protein>
<gene>
    <name evidence="12" type="ORF">Lupro_01525</name>
</gene>
<evidence type="ECO:0000256" key="4">
    <source>
        <dbReference type="ARBA" id="ARBA00022475"/>
    </source>
</evidence>
<dbReference type="GO" id="GO:0015031">
    <property type="term" value="P:protein transport"/>
    <property type="evidence" value="ECO:0007669"/>
    <property type="project" value="UniProtKB-KW"/>
</dbReference>
<comment type="subcellular location">
    <subcellularLocation>
        <location evidence="1">Cell inner membrane</location>
        <topology evidence="1">Single-pass membrane protein</topology>
        <orientation evidence="1">Periplasmic side</orientation>
    </subcellularLocation>
</comment>
<keyword evidence="3" id="KW-0813">Transport</keyword>
<evidence type="ECO:0000256" key="5">
    <source>
        <dbReference type="ARBA" id="ARBA00022519"/>
    </source>
</evidence>
<dbReference type="InterPro" id="IPR037682">
    <property type="entry name" value="TonB_C"/>
</dbReference>
<keyword evidence="6" id="KW-0812">Transmembrane</keyword>
<dbReference type="KEGG" id="lut:Lupro_01525"/>
<dbReference type="PANTHER" id="PTHR33446">
    <property type="entry name" value="PROTEIN TONB-RELATED"/>
    <property type="match status" value="1"/>
</dbReference>
<organism evidence="12 13">
    <name type="scientific">Lutibacter profundi</name>
    <dbReference type="NCBI Taxonomy" id="1622118"/>
    <lineage>
        <taxon>Bacteria</taxon>
        <taxon>Pseudomonadati</taxon>
        <taxon>Bacteroidota</taxon>
        <taxon>Flavobacteriia</taxon>
        <taxon>Flavobacteriales</taxon>
        <taxon>Flavobacteriaceae</taxon>
        <taxon>Lutibacter</taxon>
    </lineage>
</organism>
<evidence type="ECO:0000256" key="8">
    <source>
        <dbReference type="ARBA" id="ARBA00022989"/>
    </source>
</evidence>
<dbReference type="InterPro" id="IPR006260">
    <property type="entry name" value="TonB/TolA_C"/>
</dbReference>
<accession>A0A120IDZ0</accession>
<evidence type="ECO:0000256" key="9">
    <source>
        <dbReference type="ARBA" id="ARBA00023136"/>
    </source>
</evidence>
<proteinExistence type="inferred from homology"/>
<dbReference type="Proteomes" id="UP000059672">
    <property type="component" value="Chromosome"/>
</dbReference>
<evidence type="ECO:0000256" key="6">
    <source>
        <dbReference type="ARBA" id="ARBA00022692"/>
    </source>
</evidence>
<dbReference type="GO" id="GO:0031992">
    <property type="term" value="F:energy transducer activity"/>
    <property type="evidence" value="ECO:0007669"/>
    <property type="project" value="TreeGrafter"/>
</dbReference>
<dbReference type="GO" id="GO:0055085">
    <property type="term" value="P:transmembrane transport"/>
    <property type="evidence" value="ECO:0007669"/>
    <property type="project" value="InterPro"/>
</dbReference>
<sequence length="142" mass="15854">MKIISATLFLILLIAQTNAQNTLASIDDNVEFKTSELNLVSTKINSQPQFPGGHEELAKYLSKNIRYPRNSENSSSRGKVIVCFKIEKNGRISNVAIVKGVNKILNKEAKRVVINMPNWKPALKNGKATSTLLNLPILFFRN</sequence>
<dbReference type="PROSITE" id="PS52015">
    <property type="entry name" value="TONB_CTD"/>
    <property type="match status" value="1"/>
</dbReference>
<feature type="signal peptide" evidence="10">
    <location>
        <begin position="1"/>
        <end position="19"/>
    </location>
</feature>
<keyword evidence="10" id="KW-0732">Signal</keyword>
<reference evidence="13" key="1">
    <citation type="submission" date="2015-12" db="EMBL/GenBank/DDBJ databases">
        <title>Complete genome sequence of Lutibacter profundus strain LP1.</title>
        <authorList>
            <person name="Wissuwa J."/>
            <person name="Le Moine Bauer S."/>
            <person name="Stokke R."/>
            <person name="Dahle H."/>
            <person name="Steen I.H."/>
        </authorList>
    </citation>
    <scope>NUCLEOTIDE SEQUENCE [LARGE SCALE GENOMIC DNA]</scope>
    <source>
        <strain evidence="13">LP1</strain>
    </source>
</reference>
<evidence type="ECO:0000259" key="11">
    <source>
        <dbReference type="PROSITE" id="PS52015"/>
    </source>
</evidence>